<dbReference type="PROSITE" id="PS51186">
    <property type="entry name" value="GNAT"/>
    <property type="match status" value="1"/>
</dbReference>
<dbReference type="EMBL" id="AP012051">
    <property type="protein sequence ID" value="BAL80145.1"/>
    <property type="molecule type" value="Genomic_DNA"/>
</dbReference>
<evidence type="ECO:0000313" key="4">
    <source>
        <dbReference type="EMBL" id="BAL80145.1"/>
    </source>
</evidence>
<evidence type="ECO:0000313" key="5">
    <source>
        <dbReference type="Proteomes" id="UP000004793"/>
    </source>
</evidence>
<dbReference type="CDD" id="cd04301">
    <property type="entry name" value="NAT_SF"/>
    <property type="match status" value="1"/>
</dbReference>
<dbReference type="AlphaFoldDB" id="A0A7U6GD01"/>
<protein>
    <submittedName>
        <fullName evidence="4">Acetyltransferase</fullName>
        <ecNumber evidence="4">2.3.1.-</ecNumber>
    </submittedName>
</protein>
<evidence type="ECO:0000256" key="2">
    <source>
        <dbReference type="ARBA" id="ARBA00023315"/>
    </source>
</evidence>
<name>A0A7U6GD01_CALEA</name>
<dbReference type="GO" id="GO:0016747">
    <property type="term" value="F:acyltransferase activity, transferring groups other than amino-acyl groups"/>
    <property type="evidence" value="ECO:0007669"/>
    <property type="project" value="InterPro"/>
</dbReference>
<dbReference type="SUPFAM" id="SSF55729">
    <property type="entry name" value="Acyl-CoA N-acyltransferases (Nat)"/>
    <property type="match status" value="1"/>
</dbReference>
<dbReference type="EC" id="2.3.1.-" evidence="4"/>
<gene>
    <name evidence="4" type="ordered locus">CSE_00190</name>
</gene>
<organism evidence="4 5">
    <name type="scientific">Caldisericum exile (strain DSM 21853 / NBRC 104410 / AZM16c01)</name>
    <dbReference type="NCBI Taxonomy" id="511051"/>
    <lineage>
        <taxon>Bacteria</taxon>
        <taxon>Pseudomonadati</taxon>
        <taxon>Caldisericota/Cryosericota group</taxon>
        <taxon>Caldisericota</taxon>
        <taxon>Caldisericia</taxon>
        <taxon>Caldisericales</taxon>
        <taxon>Caldisericaceae</taxon>
        <taxon>Caldisericum</taxon>
    </lineage>
</organism>
<reference evidence="4 5" key="1">
    <citation type="submission" date="2011-01" db="EMBL/GenBank/DDBJ databases">
        <title>Whole genome sequence of Caldisericum exile AZM16c01.</title>
        <authorList>
            <person name="Narita-Yamada S."/>
            <person name="Kawakoshi A."/>
            <person name="Nakamura S."/>
            <person name="Sasagawa M."/>
            <person name="Fukada J."/>
            <person name="Sekine M."/>
            <person name="Kato Y."/>
            <person name="Fukai R."/>
            <person name="Sasaki K."/>
            <person name="Hanamaki A."/>
            <person name="Narita H."/>
            <person name="Konno Y."/>
            <person name="Mori K."/>
            <person name="Yamazaki S."/>
            <person name="Suzuki K."/>
            <person name="Fujita N."/>
        </authorList>
    </citation>
    <scope>NUCLEOTIDE SEQUENCE [LARGE SCALE GENOMIC DNA]</scope>
    <source>
        <strain evidence="5">DSM 21853 / NBRC 104410 / AZM16c01</strain>
    </source>
</reference>
<dbReference type="Pfam" id="PF00583">
    <property type="entry name" value="Acetyltransf_1"/>
    <property type="match status" value="1"/>
</dbReference>
<keyword evidence="5" id="KW-1185">Reference proteome</keyword>
<sequence length="205" mass="23718">MFVGGKMYEIFIRKAQNSDFQDFYNLVYFASGNVLDSIFQGLTKDVLKALYKNEKNLYSFKHTIFIEVNGKIAGLLVGYDFRESKLESISTFFNIIHVTKGNRFAILKNLFKAYTKIGKALRDEYYISNVAIYPEFRGSGLGTKPMLHAEQTASKRNLKYLSLDVECKNETAVNLYKKLGYKITEKKTLNLGKVFHFYRMVKEIN</sequence>
<dbReference type="InterPro" id="IPR016181">
    <property type="entry name" value="Acyl_CoA_acyltransferase"/>
</dbReference>
<dbReference type="InterPro" id="IPR000182">
    <property type="entry name" value="GNAT_dom"/>
</dbReference>
<evidence type="ECO:0000256" key="1">
    <source>
        <dbReference type="ARBA" id="ARBA00022679"/>
    </source>
</evidence>
<dbReference type="PANTHER" id="PTHR42919">
    <property type="entry name" value="N-ALPHA-ACETYLTRANSFERASE"/>
    <property type="match status" value="1"/>
</dbReference>
<dbReference type="Proteomes" id="UP000004793">
    <property type="component" value="Chromosome"/>
</dbReference>
<proteinExistence type="predicted"/>
<dbReference type="KEGG" id="cex:CSE_00190"/>
<dbReference type="InterPro" id="IPR051556">
    <property type="entry name" value="N-term/lysine_N-AcTrnsfr"/>
</dbReference>
<evidence type="ECO:0000259" key="3">
    <source>
        <dbReference type="PROSITE" id="PS51186"/>
    </source>
</evidence>
<keyword evidence="1 4" id="KW-0808">Transferase</keyword>
<dbReference type="Gene3D" id="3.40.630.30">
    <property type="match status" value="1"/>
</dbReference>
<feature type="domain" description="N-acetyltransferase" evidence="3">
    <location>
        <begin position="10"/>
        <end position="205"/>
    </location>
</feature>
<dbReference type="PANTHER" id="PTHR42919:SF8">
    <property type="entry name" value="N-ALPHA-ACETYLTRANSFERASE 50"/>
    <property type="match status" value="1"/>
</dbReference>
<accession>A0A7U6GD01</accession>
<keyword evidence="2 4" id="KW-0012">Acyltransferase</keyword>